<keyword evidence="2" id="KW-0805">Transcription regulation</keyword>
<dbReference type="SUPFAM" id="SSF88946">
    <property type="entry name" value="Sigma2 domain of RNA polymerase sigma factors"/>
    <property type="match status" value="1"/>
</dbReference>
<dbReference type="EMBL" id="JAATJH010000004">
    <property type="protein sequence ID" value="NJC27093.1"/>
    <property type="molecule type" value="Genomic_DNA"/>
</dbReference>
<feature type="domain" description="RNA polymerase sigma factor 70 region 4 type 2" evidence="7">
    <location>
        <begin position="118"/>
        <end position="169"/>
    </location>
</feature>
<dbReference type="InterPro" id="IPR013249">
    <property type="entry name" value="RNA_pol_sigma70_r4_t2"/>
</dbReference>
<dbReference type="Proteomes" id="UP000770785">
    <property type="component" value="Unassembled WGS sequence"/>
</dbReference>
<dbReference type="Pfam" id="PF04542">
    <property type="entry name" value="Sigma70_r2"/>
    <property type="match status" value="1"/>
</dbReference>
<gene>
    <name evidence="8" type="ORF">GGR27_002606</name>
</gene>
<evidence type="ECO:0000256" key="3">
    <source>
        <dbReference type="ARBA" id="ARBA00023082"/>
    </source>
</evidence>
<dbReference type="NCBIfam" id="TIGR02937">
    <property type="entry name" value="sigma70-ECF"/>
    <property type="match status" value="1"/>
</dbReference>
<sequence>MTDRQLLVRAATGDEPAFTILHQRYAGRLYGYFLHRTGRAAEADDLTQQVFLNLLESKAFQYPEEGPDDLSPLLFTIAANLLKNAHRSRERKADRETAFAKHQPGFTTVGATSEKDHRLANALARLPEKQRVCVDLRFRRGLSVAEIAMATDCAPGTVKSRLHYGLRKLASLLQTSVKDLP</sequence>
<comment type="similarity">
    <text evidence="1">Belongs to the sigma-70 factor family. ECF subfamily.</text>
</comment>
<keyword evidence="9" id="KW-1185">Reference proteome</keyword>
<dbReference type="InterPro" id="IPR039425">
    <property type="entry name" value="RNA_pol_sigma-70-like"/>
</dbReference>
<dbReference type="InterPro" id="IPR013324">
    <property type="entry name" value="RNA_pol_sigma_r3/r4-like"/>
</dbReference>
<evidence type="ECO:0000313" key="8">
    <source>
        <dbReference type="EMBL" id="NJC27093.1"/>
    </source>
</evidence>
<keyword evidence="4" id="KW-0238">DNA-binding</keyword>
<dbReference type="PANTHER" id="PTHR43133">
    <property type="entry name" value="RNA POLYMERASE ECF-TYPE SIGMA FACTO"/>
    <property type="match status" value="1"/>
</dbReference>
<dbReference type="RefSeq" id="WP_168037887.1">
    <property type="nucleotide sequence ID" value="NZ_JAATJH010000004.1"/>
</dbReference>
<evidence type="ECO:0000256" key="4">
    <source>
        <dbReference type="ARBA" id="ARBA00023125"/>
    </source>
</evidence>
<dbReference type="Gene3D" id="1.10.1740.10">
    <property type="match status" value="1"/>
</dbReference>
<dbReference type="InterPro" id="IPR007627">
    <property type="entry name" value="RNA_pol_sigma70_r2"/>
</dbReference>
<dbReference type="InterPro" id="IPR036388">
    <property type="entry name" value="WH-like_DNA-bd_sf"/>
</dbReference>
<dbReference type="InterPro" id="IPR013325">
    <property type="entry name" value="RNA_pol_sigma_r2"/>
</dbReference>
<feature type="domain" description="RNA polymerase sigma-70 region 2" evidence="6">
    <location>
        <begin position="21"/>
        <end position="91"/>
    </location>
</feature>
<keyword evidence="5" id="KW-0804">Transcription</keyword>
<evidence type="ECO:0000313" key="9">
    <source>
        <dbReference type="Proteomes" id="UP000770785"/>
    </source>
</evidence>
<dbReference type="CDD" id="cd06171">
    <property type="entry name" value="Sigma70_r4"/>
    <property type="match status" value="1"/>
</dbReference>
<accession>A0ABX0XE70</accession>
<evidence type="ECO:0000259" key="7">
    <source>
        <dbReference type="Pfam" id="PF08281"/>
    </source>
</evidence>
<dbReference type="Gene3D" id="1.10.10.10">
    <property type="entry name" value="Winged helix-like DNA-binding domain superfamily/Winged helix DNA-binding domain"/>
    <property type="match status" value="1"/>
</dbReference>
<name>A0ABX0XE70_9BACT</name>
<dbReference type="SUPFAM" id="SSF88659">
    <property type="entry name" value="Sigma3 and sigma4 domains of RNA polymerase sigma factors"/>
    <property type="match status" value="1"/>
</dbReference>
<protein>
    <submittedName>
        <fullName evidence="8">RNA polymerase sigma-70 factor (ECF subfamily)</fullName>
    </submittedName>
</protein>
<proteinExistence type="inferred from homology"/>
<dbReference type="PANTHER" id="PTHR43133:SF8">
    <property type="entry name" value="RNA POLYMERASE SIGMA FACTOR HI_1459-RELATED"/>
    <property type="match status" value="1"/>
</dbReference>
<keyword evidence="3" id="KW-0731">Sigma factor</keyword>
<comment type="caution">
    <text evidence="8">The sequence shown here is derived from an EMBL/GenBank/DDBJ whole genome shotgun (WGS) entry which is preliminary data.</text>
</comment>
<dbReference type="InterPro" id="IPR014284">
    <property type="entry name" value="RNA_pol_sigma-70_dom"/>
</dbReference>
<evidence type="ECO:0000256" key="5">
    <source>
        <dbReference type="ARBA" id="ARBA00023163"/>
    </source>
</evidence>
<evidence type="ECO:0000259" key="6">
    <source>
        <dbReference type="Pfam" id="PF04542"/>
    </source>
</evidence>
<evidence type="ECO:0000256" key="2">
    <source>
        <dbReference type="ARBA" id="ARBA00023015"/>
    </source>
</evidence>
<dbReference type="Pfam" id="PF08281">
    <property type="entry name" value="Sigma70_r4_2"/>
    <property type="match status" value="1"/>
</dbReference>
<evidence type="ECO:0000256" key="1">
    <source>
        <dbReference type="ARBA" id="ARBA00010641"/>
    </source>
</evidence>
<organism evidence="8 9">
    <name type="scientific">Neolewinella antarctica</name>
    <dbReference type="NCBI Taxonomy" id="442734"/>
    <lineage>
        <taxon>Bacteria</taxon>
        <taxon>Pseudomonadati</taxon>
        <taxon>Bacteroidota</taxon>
        <taxon>Saprospiria</taxon>
        <taxon>Saprospirales</taxon>
        <taxon>Lewinellaceae</taxon>
        <taxon>Neolewinella</taxon>
    </lineage>
</organism>
<reference evidence="8 9" key="1">
    <citation type="submission" date="2020-03" db="EMBL/GenBank/DDBJ databases">
        <title>Genomic Encyclopedia of Type Strains, Phase IV (KMG-IV): sequencing the most valuable type-strain genomes for metagenomic binning, comparative biology and taxonomic classification.</title>
        <authorList>
            <person name="Goeker M."/>
        </authorList>
    </citation>
    <scope>NUCLEOTIDE SEQUENCE [LARGE SCALE GENOMIC DNA]</scope>
    <source>
        <strain evidence="8 9">DSM 105096</strain>
    </source>
</reference>